<reference evidence="3" key="1">
    <citation type="submission" date="2014-01" db="EMBL/GenBank/DDBJ databases">
        <title>The Genome Sequence of Anopheles melas CM1001059_A (V2).</title>
        <authorList>
            <consortium name="The Broad Institute Genomics Platform"/>
            <person name="Neafsey D.E."/>
            <person name="Besansky N."/>
            <person name="Howell P."/>
            <person name="Walton C."/>
            <person name="Young S.K."/>
            <person name="Zeng Q."/>
            <person name="Gargeya S."/>
            <person name="Fitzgerald M."/>
            <person name="Haas B."/>
            <person name="Abouelleil A."/>
            <person name="Allen A.W."/>
            <person name="Alvarado L."/>
            <person name="Arachchi H.M."/>
            <person name="Berlin A.M."/>
            <person name="Chapman S.B."/>
            <person name="Gainer-Dewar J."/>
            <person name="Goldberg J."/>
            <person name="Griggs A."/>
            <person name="Gujja S."/>
            <person name="Hansen M."/>
            <person name="Howarth C."/>
            <person name="Imamovic A."/>
            <person name="Ireland A."/>
            <person name="Larimer J."/>
            <person name="McCowan C."/>
            <person name="Murphy C."/>
            <person name="Pearson M."/>
            <person name="Poon T.W."/>
            <person name="Priest M."/>
            <person name="Roberts A."/>
            <person name="Saif S."/>
            <person name="Shea T."/>
            <person name="Sisk P."/>
            <person name="Sykes S."/>
            <person name="Wortman J."/>
            <person name="Nusbaum C."/>
            <person name="Birren B."/>
        </authorList>
    </citation>
    <scope>NUCLEOTIDE SEQUENCE [LARGE SCALE GENOMIC DNA]</scope>
    <source>
        <strain evidence="3">CM1001059</strain>
    </source>
</reference>
<protein>
    <submittedName>
        <fullName evidence="2">Uncharacterized protein</fullName>
    </submittedName>
</protein>
<dbReference type="VEuPathDB" id="VectorBase:AMEC017371"/>
<feature type="region of interest" description="Disordered" evidence="1">
    <location>
        <begin position="1"/>
        <end position="78"/>
    </location>
</feature>
<proteinExistence type="predicted"/>
<evidence type="ECO:0000313" key="2">
    <source>
        <dbReference type="EnsemblMetazoa" id="AMEC017371-PA"/>
    </source>
</evidence>
<name>A0A182UBF7_9DIPT</name>
<feature type="compositionally biased region" description="Gly residues" evidence="1">
    <location>
        <begin position="15"/>
        <end position="36"/>
    </location>
</feature>
<accession>A0A182UBF7</accession>
<keyword evidence="3" id="KW-1185">Reference proteome</keyword>
<evidence type="ECO:0000256" key="1">
    <source>
        <dbReference type="SAM" id="MobiDB-lite"/>
    </source>
</evidence>
<evidence type="ECO:0000313" key="3">
    <source>
        <dbReference type="Proteomes" id="UP000075902"/>
    </source>
</evidence>
<sequence>MSYNADDCPDSDTVVGGGGGGGGEGGGGGGGSGGGATTESNCATPTSPGMTRQDAVVVHGDGGSIDGGDPATTAGPPSMAGYEPCDPLIILNLFQSLSATTNSLELQMKINLHVSYGSGELWLRDGAGGSVCFFTCLCSVFCCCSNISPRHA</sequence>
<dbReference type="Proteomes" id="UP000075902">
    <property type="component" value="Unassembled WGS sequence"/>
</dbReference>
<dbReference type="EnsemblMetazoa" id="AMEC017371-RA">
    <property type="protein sequence ID" value="AMEC017371-PA"/>
    <property type="gene ID" value="AMEC017371"/>
</dbReference>
<dbReference type="AlphaFoldDB" id="A0A182UBF7"/>
<organism evidence="2 3">
    <name type="scientific">Anopheles melas</name>
    <dbReference type="NCBI Taxonomy" id="34690"/>
    <lineage>
        <taxon>Eukaryota</taxon>
        <taxon>Metazoa</taxon>
        <taxon>Ecdysozoa</taxon>
        <taxon>Arthropoda</taxon>
        <taxon>Hexapoda</taxon>
        <taxon>Insecta</taxon>
        <taxon>Pterygota</taxon>
        <taxon>Neoptera</taxon>
        <taxon>Endopterygota</taxon>
        <taxon>Diptera</taxon>
        <taxon>Nematocera</taxon>
        <taxon>Culicoidea</taxon>
        <taxon>Culicidae</taxon>
        <taxon>Anophelinae</taxon>
        <taxon>Anopheles</taxon>
    </lineage>
</organism>
<reference evidence="2" key="2">
    <citation type="submission" date="2020-05" db="UniProtKB">
        <authorList>
            <consortium name="EnsemblMetazoa"/>
        </authorList>
    </citation>
    <scope>IDENTIFICATION</scope>
    <source>
        <strain evidence="2">CM1001059</strain>
    </source>
</reference>
<feature type="compositionally biased region" description="Polar residues" evidence="1">
    <location>
        <begin position="37"/>
        <end position="50"/>
    </location>
</feature>